<dbReference type="InterPro" id="IPR039425">
    <property type="entry name" value="RNA_pol_sigma-70-like"/>
</dbReference>
<sequence>MEAARSPVPLVAERAFGRSNPLLRLASDERLVARVRAGSEPAFAELYERYYRRILSFCRHMLGSQEEGEDAVQQTFINAYRDMLRSDKELRFRPWLYRIARNQSLSMLRARRQEAELSDAQPSLVGLSEKVAGRGDLRDLLHDLRQLPTDQREALVLAELNDHSHVEVAEIIGCDKEKVKSLVFQARTSLIKSREAREISCEEIRQQLGILRGGSLRRNVIRRHLKGCEEWRAFQHEVKRQRQALAIILPVIPSAALKFG</sequence>
<evidence type="ECO:0000313" key="8">
    <source>
        <dbReference type="EMBL" id="KKL04470.1"/>
    </source>
</evidence>
<dbReference type="EMBL" id="LAZR01044509">
    <property type="protein sequence ID" value="KKL04470.1"/>
    <property type="molecule type" value="Genomic_DNA"/>
</dbReference>
<name>A0A0F9A4S8_9ZZZZ</name>
<accession>A0A0F9A4S8</accession>
<evidence type="ECO:0000256" key="4">
    <source>
        <dbReference type="ARBA" id="ARBA00023125"/>
    </source>
</evidence>
<dbReference type="SUPFAM" id="SSF88946">
    <property type="entry name" value="Sigma2 domain of RNA polymerase sigma factors"/>
    <property type="match status" value="1"/>
</dbReference>
<dbReference type="InterPro" id="IPR007627">
    <property type="entry name" value="RNA_pol_sigma70_r2"/>
</dbReference>
<dbReference type="GO" id="GO:0006352">
    <property type="term" value="P:DNA-templated transcription initiation"/>
    <property type="evidence" value="ECO:0007669"/>
    <property type="project" value="InterPro"/>
</dbReference>
<gene>
    <name evidence="8" type="ORF">LCGC14_2615730</name>
</gene>
<evidence type="ECO:0000259" key="7">
    <source>
        <dbReference type="Pfam" id="PF08281"/>
    </source>
</evidence>
<dbReference type="Gene3D" id="1.10.1740.10">
    <property type="match status" value="1"/>
</dbReference>
<keyword evidence="3" id="KW-0731">Sigma factor</keyword>
<protein>
    <recommendedName>
        <fullName evidence="9">RNA polymerase sigma-70 region 2 domain-containing protein</fullName>
    </recommendedName>
</protein>
<feature type="non-terminal residue" evidence="8">
    <location>
        <position position="260"/>
    </location>
</feature>
<reference evidence="8" key="1">
    <citation type="journal article" date="2015" name="Nature">
        <title>Complex archaea that bridge the gap between prokaryotes and eukaryotes.</title>
        <authorList>
            <person name="Spang A."/>
            <person name="Saw J.H."/>
            <person name="Jorgensen S.L."/>
            <person name="Zaremba-Niedzwiedzka K."/>
            <person name="Martijn J."/>
            <person name="Lind A.E."/>
            <person name="van Eijk R."/>
            <person name="Schleper C."/>
            <person name="Guy L."/>
            <person name="Ettema T.J."/>
        </authorList>
    </citation>
    <scope>NUCLEOTIDE SEQUENCE</scope>
</reference>
<evidence type="ECO:0000256" key="5">
    <source>
        <dbReference type="ARBA" id="ARBA00023163"/>
    </source>
</evidence>
<keyword evidence="4" id="KW-0238">DNA-binding</keyword>
<dbReference type="Pfam" id="PF08281">
    <property type="entry name" value="Sigma70_r4_2"/>
    <property type="match status" value="1"/>
</dbReference>
<evidence type="ECO:0000259" key="6">
    <source>
        <dbReference type="Pfam" id="PF04542"/>
    </source>
</evidence>
<dbReference type="InterPro" id="IPR013249">
    <property type="entry name" value="RNA_pol_sigma70_r4_t2"/>
</dbReference>
<dbReference type="PANTHER" id="PTHR43133:SF8">
    <property type="entry name" value="RNA POLYMERASE SIGMA FACTOR HI_1459-RELATED"/>
    <property type="match status" value="1"/>
</dbReference>
<dbReference type="PANTHER" id="PTHR43133">
    <property type="entry name" value="RNA POLYMERASE ECF-TYPE SIGMA FACTO"/>
    <property type="match status" value="1"/>
</dbReference>
<evidence type="ECO:0000256" key="3">
    <source>
        <dbReference type="ARBA" id="ARBA00023082"/>
    </source>
</evidence>
<dbReference type="SUPFAM" id="SSF88659">
    <property type="entry name" value="Sigma3 and sigma4 domains of RNA polymerase sigma factors"/>
    <property type="match status" value="1"/>
</dbReference>
<dbReference type="GO" id="GO:0016987">
    <property type="term" value="F:sigma factor activity"/>
    <property type="evidence" value="ECO:0007669"/>
    <property type="project" value="UniProtKB-KW"/>
</dbReference>
<keyword evidence="2" id="KW-0805">Transcription regulation</keyword>
<comment type="similarity">
    <text evidence="1">Belongs to the sigma-70 factor family. ECF subfamily.</text>
</comment>
<dbReference type="Pfam" id="PF04542">
    <property type="entry name" value="Sigma70_r2"/>
    <property type="match status" value="1"/>
</dbReference>
<dbReference type="Gene3D" id="1.10.10.10">
    <property type="entry name" value="Winged helix-like DNA-binding domain superfamily/Winged helix DNA-binding domain"/>
    <property type="match status" value="1"/>
</dbReference>
<feature type="domain" description="RNA polymerase sigma-70 region 2" evidence="6">
    <location>
        <begin position="46"/>
        <end position="112"/>
    </location>
</feature>
<dbReference type="InterPro" id="IPR013324">
    <property type="entry name" value="RNA_pol_sigma_r3/r4-like"/>
</dbReference>
<dbReference type="AlphaFoldDB" id="A0A0F9A4S8"/>
<dbReference type="InterPro" id="IPR014284">
    <property type="entry name" value="RNA_pol_sigma-70_dom"/>
</dbReference>
<organism evidence="8">
    <name type="scientific">marine sediment metagenome</name>
    <dbReference type="NCBI Taxonomy" id="412755"/>
    <lineage>
        <taxon>unclassified sequences</taxon>
        <taxon>metagenomes</taxon>
        <taxon>ecological metagenomes</taxon>
    </lineage>
</organism>
<evidence type="ECO:0000256" key="2">
    <source>
        <dbReference type="ARBA" id="ARBA00023015"/>
    </source>
</evidence>
<dbReference type="InterPro" id="IPR036388">
    <property type="entry name" value="WH-like_DNA-bd_sf"/>
</dbReference>
<comment type="caution">
    <text evidence="8">The sequence shown here is derived from an EMBL/GenBank/DDBJ whole genome shotgun (WGS) entry which is preliminary data.</text>
</comment>
<proteinExistence type="inferred from homology"/>
<dbReference type="GO" id="GO:0003677">
    <property type="term" value="F:DNA binding"/>
    <property type="evidence" value="ECO:0007669"/>
    <property type="project" value="UniProtKB-KW"/>
</dbReference>
<dbReference type="NCBIfam" id="TIGR02937">
    <property type="entry name" value="sigma70-ECF"/>
    <property type="match status" value="1"/>
</dbReference>
<evidence type="ECO:0008006" key="9">
    <source>
        <dbReference type="Google" id="ProtNLM"/>
    </source>
</evidence>
<keyword evidence="5" id="KW-0804">Transcription</keyword>
<feature type="domain" description="RNA polymerase sigma factor 70 region 4 type 2" evidence="7">
    <location>
        <begin position="144"/>
        <end position="190"/>
    </location>
</feature>
<evidence type="ECO:0000256" key="1">
    <source>
        <dbReference type="ARBA" id="ARBA00010641"/>
    </source>
</evidence>
<dbReference type="InterPro" id="IPR013325">
    <property type="entry name" value="RNA_pol_sigma_r2"/>
</dbReference>